<organism evidence="2 3">
    <name type="scientific">Paenibacillus gansuensis</name>
    <dbReference type="NCBI Taxonomy" id="306542"/>
    <lineage>
        <taxon>Bacteria</taxon>
        <taxon>Bacillati</taxon>
        <taxon>Bacillota</taxon>
        <taxon>Bacilli</taxon>
        <taxon>Bacillales</taxon>
        <taxon>Paenibacillaceae</taxon>
        <taxon>Paenibacillus</taxon>
    </lineage>
</organism>
<protein>
    <submittedName>
        <fullName evidence="2">HD-GYP domain-containing protein</fullName>
        <ecNumber evidence="2">3.1.4.-</ecNumber>
    </submittedName>
</protein>
<evidence type="ECO:0000313" key="2">
    <source>
        <dbReference type="EMBL" id="MFD2614728.1"/>
    </source>
</evidence>
<dbReference type="EMBL" id="JBHUME010000013">
    <property type="protein sequence ID" value="MFD2614728.1"/>
    <property type="molecule type" value="Genomic_DNA"/>
</dbReference>
<evidence type="ECO:0000313" key="3">
    <source>
        <dbReference type="Proteomes" id="UP001597541"/>
    </source>
</evidence>
<dbReference type="PROSITE" id="PS51832">
    <property type="entry name" value="HD_GYP"/>
    <property type="match status" value="1"/>
</dbReference>
<dbReference type="SUPFAM" id="SSF109604">
    <property type="entry name" value="HD-domain/PDEase-like"/>
    <property type="match status" value="1"/>
</dbReference>
<dbReference type="GO" id="GO:0016787">
    <property type="term" value="F:hydrolase activity"/>
    <property type="evidence" value="ECO:0007669"/>
    <property type="project" value="UniProtKB-KW"/>
</dbReference>
<feature type="domain" description="HD-GYP" evidence="1">
    <location>
        <begin position="21"/>
        <end position="205"/>
    </location>
</feature>
<dbReference type="PANTHER" id="PTHR43155">
    <property type="entry name" value="CYCLIC DI-GMP PHOSPHODIESTERASE PA4108-RELATED"/>
    <property type="match status" value="1"/>
</dbReference>
<keyword evidence="2" id="KW-0378">Hydrolase</keyword>
<evidence type="ECO:0000259" key="1">
    <source>
        <dbReference type="PROSITE" id="PS51832"/>
    </source>
</evidence>
<dbReference type="Gene3D" id="1.10.3210.10">
    <property type="entry name" value="Hypothetical protein af1432"/>
    <property type="match status" value="1"/>
</dbReference>
<dbReference type="InterPro" id="IPR003607">
    <property type="entry name" value="HD/PDEase_dom"/>
</dbReference>
<dbReference type="PANTHER" id="PTHR43155:SF2">
    <property type="entry name" value="CYCLIC DI-GMP PHOSPHODIESTERASE PA4108"/>
    <property type="match status" value="1"/>
</dbReference>
<accession>A0ABW5PJB6</accession>
<dbReference type="InterPro" id="IPR006675">
    <property type="entry name" value="HDIG_dom"/>
</dbReference>
<dbReference type="Pfam" id="PF13487">
    <property type="entry name" value="HD_5"/>
    <property type="match status" value="1"/>
</dbReference>
<proteinExistence type="predicted"/>
<name>A0ABW5PJB6_9BACL</name>
<dbReference type="EC" id="3.1.4.-" evidence="2"/>
<comment type="caution">
    <text evidence="2">The sequence shown here is derived from an EMBL/GenBank/DDBJ whole genome shotgun (WGS) entry which is preliminary data.</text>
</comment>
<keyword evidence="3" id="KW-1185">Reference proteome</keyword>
<dbReference type="Proteomes" id="UP001597541">
    <property type="component" value="Unassembled WGS sequence"/>
</dbReference>
<gene>
    <name evidence="2" type="ORF">ACFSUF_20140</name>
</gene>
<dbReference type="NCBIfam" id="TIGR00277">
    <property type="entry name" value="HDIG"/>
    <property type="match status" value="1"/>
</dbReference>
<dbReference type="InterPro" id="IPR037522">
    <property type="entry name" value="HD_GYP_dom"/>
</dbReference>
<dbReference type="RefSeq" id="WP_377605920.1">
    <property type="nucleotide sequence ID" value="NZ_JBHUME010000013.1"/>
</dbReference>
<dbReference type="SMART" id="SM00471">
    <property type="entry name" value="HDc"/>
    <property type="match status" value="1"/>
</dbReference>
<dbReference type="CDD" id="cd00077">
    <property type="entry name" value="HDc"/>
    <property type="match status" value="1"/>
</dbReference>
<sequence>MSKIDTTLSEQTVFQKRLSSVAESTLETIKLLFDMLQLRDKVTAKHSLSMAELSYQLAKECDNRNAMLYYLGSLTHDIGKIGMHDKILKSNKALSPQERKSLHAHVEDGYNLLKKLNLPQVILDISLYHHERYDGSGYLLGLQGKEIPLAGRIAAITDTYSALTTNRPYQRALNKQDALNIITKDSHMFDPEVLSIFLKLREREK</sequence>
<reference evidence="3" key="1">
    <citation type="journal article" date="2019" name="Int. J. Syst. Evol. Microbiol.">
        <title>The Global Catalogue of Microorganisms (GCM) 10K type strain sequencing project: providing services to taxonomists for standard genome sequencing and annotation.</title>
        <authorList>
            <consortium name="The Broad Institute Genomics Platform"/>
            <consortium name="The Broad Institute Genome Sequencing Center for Infectious Disease"/>
            <person name="Wu L."/>
            <person name="Ma J."/>
        </authorList>
    </citation>
    <scope>NUCLEOTIDE SEQUENCE [LARGE SCALE GENOMIC DNA]</scope>
    <source>
        <strain evidence="3">KCTC 3950</strain>
    </source>
</reference>